<proteinExistence type="inferred from homology"/>
<keyword evidence="6" id="KW-1185">Reference proteome</keyword>
<dbReference type="InterPro" id="IPR016292">
    <property type="entry name" value="Epoxide_hydrolase"/>
</dbReference>
<dbReference type="Gene3D" id="3.40.50.1820">
    <property type="entry name" value="alpha/beta hydrolase"/>
    <property type="match status" value="1"/>
</dbReference>
<feature type="domain" description="Epoxide hydrolase N-terminal" evidence="4">
    <location>
        <begin position="5"/>
        <end position="110"/>
    </location>
</feature>
<organism evidence="5 6">
    <name type="scientific">Dactylosporangium salmoneum</name>
    <dbReference type="NCBI Taxonomy" id="53361"/>
    <lineage>
        <taxon>Bacteria</taxon>
        <taxon>Bacillati</taxon>
        <taxon>Actinomycetota</taxon>
        <taxon>Actinomycetes</taxon>
        <taxon>Micromonosporales</taxon>
        <taxon>Micromonosporaceae</taxon>
        <taxon>Dactylosporangium</taxon>
    </lineage>
</organism>
<keyword evidence="3 5" id="KW-0378">Hydrolase</keyword>
<dbReference type="Proteomes" id="UP001501444">
    <property type="component" value="Unassembled WGS sequence"/>
</dbReference>
<dbReference type="SUPFAM" id="SSF53474">
    <property type="entry name" value="alpha/beta-Hydrolases"/>
    <property type="match status" value="1"/>
</dbReference>
<protein>
    <submittedName>
        <fullName evidence="5">Epoxide hydrolase</fullName>
    </submittedName>
</protein>
<keyword evidence="2" id="KW-0058">Aromatic hydrocarbons catabolism</keyword>
<sequence length="378" mass="42203">MTNEIRPFRIEITDAELNELKDRLHRTRWTDELPEAGWERGVPVSYLKELATYWADTFDWRAAEAELNRYPQYTTVIDGQNVHFLHVRSERADATPLLLLHGWPGSVVDFLDLIEPLTTGENAFHLIIPSLPGFGFSGPIAEAGWTDTRIASALAVLMARLGYDRYGVQGGDVGAFIGPALGRADAEHVIGVHANALVTFPTGNPADMAALTEAEQLRLKAMKHFQDDMSAYMQLQGTRPQTLAHALADSPAGQLAWIVEKYKEWTDEAKELPEDAVDRDRMLATVSIYWFTDTARSVANSYYERFHDASMWAPKPPATVPTGVAVFAAGDYAIRRFAENAHNITHWSEFYRGGHFPALEAPDLLIGDIREFFASLAK</sequence>
<dbReference type="RefSeq" id="WP_344616453.1">
    <property type="nucleotide sequence ID" value="NZ_BAAARV010000064.1"/>
</dbReference>
<dbReference type="Pfam" id="PF06441">
    <property type="entry name" value="EHN"/>
    <property type="match status" value="1"/>
</dbReference>
<evidence type="ECO:0000313" key="6">
    <source>
        <dbReference type="Proteomes" id="UP001501444"/>
    </source>
</evidence>
<dbReference type="InterPro" id="IPR010497">
    <property type="entry name" value="Epoxide_hydro_N"/>
</dbReference>
<name>A0ABN3H1I7_9ACTN</name>
<accession>A0ABN3H1I7</accession>
<evidence type="ECO:0000256" key="1">
    <source>
        <dbReference type="ARBA" id="ARBA00010088"/>
    </source>
</evidence>
<evidence type="ECO:0000313" key="5">
    <source>
        <dbReference type="EMBL" id="GAA2366672.1"/>
    </source>
</evidence>
<dbReference type="PIRSF" id="PIRSF001112">
    <property type="entry name" value="Epoxide_hydrolase"/>
    <property type="match status" value="1"/>
</dbReference>
<evidence type="ECO:0000256" key="2">
    <source>
        <dbReference type="ARBA" id="ARBA00022797"/>
    </source>
</evidence>
<dbReference type="EMBL" id="BAAARV010000064">
    <property type="protein sequence ID" value="GAA2366672.1"/>
    <property type="molecule type" value="Genomic_DNA"/>
</dbReference>
<dbReference type="PANTHER" id="PTHR21661:SF35">
    <property type="entry name" value="EPOXIDE HYDROLASE"/>
    <property type="match status" value="1"/>
</dbReference>
<dbReference type="PANTHER" id="PTHR21661">
    <property type="entry name" value="EPOXIDE HYDROLASE 1-RELATED"/>
    <property type="match status" value="1"/>
</dbReference>
<gene>
    <name evidence="5" type="ORF">GCM10010170_065660</name>
</gene>
<dbReference type="InterPro" id="IPR029058">
    <property type="entry name" value="AB_hydrolase_fold"/>
</dbReference>
<dbReference type="GO" id="GO:0016787">
    <property type="term" value="F:hydrolase activity"/>
    <property type="evidence" value="ECO:0007669"/>
    <property type="project" value="UniProtKB-KW"/>
</dbReference>
<evidence type="ECO:0000256" key="3">
    <source>
        <dbReference type="ARBA" id="ARBA00022801"/>
    </source>
</evidence>
<comment type="caution">
    <text evidence="5">The sequence shown here is derived from an EMBL/GenBank/DDBJ whole genome shotgun (WGS) entry which is preliminary data.</text>
</comment>
<reference evidence="5 6" key="1">
    <citation type="journal article" date="2019" name="Int. J. Syst. Evol. Microbiol.">
        <title>The Global Catalogue of Microorganisms (GCM) 10K type strain sequencing project: providing services to taxonomists for standard genome sequencing and annotation.</title>
        <authorList>
            <consortium name="The Broad Institute Genomics Platform"/>
            <consortium name="The Broad Institute Genome Sequencing Center for Infectious Disease"/>
            <person name="Wu L."/>
            <person name="Ma J."/>
        </authorList>
    </citation>
    <scope>NUCLEOTIDE SEQUENCE [LARGE SCALE GENOMIC DNA]</scope>
    <source>
        <strain evidence="5 6">JCM 3272</strain>
    </source>
</reference>
<comment type="similarity">
    <text evidence="1">Belongs to the peptidase S33 family.</text>
</comment>
<evidence type="ECO:0000259" key="4">
    <source>
        <dbReference type="Pfam" id="PF06441"/>
    </source>
</evidence>